<name>A0A7J6STG3_PEROL</name>
<organism evidence="1 2">
    <name type="scientific">Perkinsus olseni</name>
    <name type="common">Perkinsus atlanticus</name>
    <dbReference type="NCBI Taxonomy" id="32597"/>
    <lineage>
        <taxon>Eukaryota</taxon>
        <taxon>Sar</taxon>
        <taxon>Alveolata</taxon>
        <taxon>Perkinsozoa</taxon>
        <taxon>Perkinsea</taxon>
        <taxon>Perkinsida</taxon>
        <taxon>Perkinsidae</taxon>
        <taxon>Perkinsus</taxon>
    </lineage>
</organism>
<evidence type="ECO:0000313" key="2">
    <source>
        <dbReference type="Proteomes" id="UP000574390"/>
    </source>
</evidence>
<accession>A0A7J6STG3</accession>
<gene>
    <name evidence="1" type="ORF">FOZ62_009091</name>
</gene>
<protein>
    <submittedName>
        <fullName evidence="1">Uncharacterized protein</fullName>
    </submittedName>
</protein>
<sequence length="537" mass="60705">MVGYGDHKLFRTVLPPVGDDVDRLVSDVDHLMDSAEWKPVAHLPFDASYIDVIARDKDEFQFVCVVHNDKEEDRSIYYVDFEGNKTLIRYNEAWMCKFVPSHDEFVCVASRSPHDAFLWDISLVDIWSISVVCSLPSLTEFAMDAFLGCYCYLVLTESDLVVLAQQHTYDTDPTFHVVVSQLRFPVSNMSPPETLRLRAFNEVCQLSEGGLLWTIWSFIATPRPTLSRLYTVHREGYISGMDSWGRSSVVFSVQPADGRDVHVISGNDVRIDGLRGLFDEFVVAGPYMSICTDGNMLYYPDPDAPRGCVARLSLFNGDRMGGIPSPPGKDSYENLSETSCLSNGQLFMTGYTDRRLFRITLPPIGDDVDRSILSVDCLIDGVEWMPVVDLPWDANCIDVIARDNDEFQFVCVGYDGKEGDFLYYVDFKGNESLKCYREARMCKFVPSHDELVCVAARSPSDALLWDISLVDVWSMSVVFSLPSLTDFAKDDRLGCYCYLAITENDLVVLAQQKSYLDDPTFDVVVSQLRFPMRFSIS</sequence>
<evidence type="ECO:0000313" key="1">
    <source>
        <dbReference type="EMBL" id="KAF4736234.1"/>
    </source>
</evidence>
<proteinExistence type="predicted"/>
<dbReference type="EMBL" id="JABANM010012307">
    <property type="protein sequence ID" value="KAF4736234.1"/>
    <property type="molecule type" value="Genomic_DNA"/>
</dbReference>
<dbReference type="AlphaFoldDB" id="A0A7J6STG3"/>
<dbReference type="Proteomes" id="UP000574390">
    <property type="component" value="Unassembled WGS sequence"/>
</dbReference>
<dbReference type="SUPFAM" id="SSF50969">
    <property type="entry name" value="YVTN repeat-like/Quinoprotein amine dehydrogenase"/>
    <property type="match status" value="1"/>
</dbReference>
<comment type="caution">
    <text evidence="1">The sequence shown here is derived from an EMBL/GenBank/DDBJ whole genome shotgun (WGS) entry which is preliminary data.</text>
</comment>
<dbReference type="InterPro" id="IPR011044">
    <property type="entry name" value="Quino_amine_DH_bsu"/>
</dbReference>
<reference evidence="1 2" key="1">
    <citation type="submission" date="2020-04" db="EMBL/GenBank/DDBJ databases">
        <title>Perkinsus olseni comparative genomics.</title>
        <authorList>
            <person name="Bogema D.R."/>
        </authorList>
    </citation>
    <scope>NUCLEOTIDE SEQUENCE [LARGE SCALE GENOMIC DNA]</scope>
    <source>
        <strain evidence="1">ATCC PRA-205</strain>
    </source>
</reference>